<dbReference type="Proteomes" id="UP000641588">
    <property type="component" value="Unassembled WGS sequence"/>
</dbReference>
<dbReference type="EMBL" id="WHOD01000013">
    <property type="protein sequence ID" value="NOU92163.1"/>
    <property type="molecule type" value="Genomic_DNA"/>
</dbReference>
<dbReference type="InterPro" id="IPR014917">
    <property type="entry name" value="DUF1800"/>
</dbReference>
<comment type="caution">
    <text evidence="1">The sequence shown here is derived from an EMBL/GenBank/DDBJ whole genome shotgun (WGS) entry which is preliminary data.</text>
</comment>
<evidence type="ECO:0000313" key="1">
    <source>
        <dbReference type="EMBL" id="NOU92163.1"/>
    </source>
</evidence>
<gene>
    <name evidence="1" type="ORF">GC093_02790</name>
</gene>
<dbReference type="Pfam" id="PF08811">
    <property type="entry name" value="DUF1800"/>
    <property type="match status" value="1"/>
</dbReference>
<proteinExistence type="predicted"/>
<evidence type="ECO:0000313" key="2">
    <source>
        <dbReference type="Proteomes" id="UP000641588"/>
    </source>
</evidence>
<organism evidence="1 2">
    <name type="scientific">Paenibacillus foliorum</name>
    <dbReference type="NCBI Taxonomy" id="2654974"/>
    <lineage>
        <taxon>Bacteria</taxon>
        <taxon>Bacillati</taxon>
        <taxon>Bacillota</taxon>
        <taxon>Bacilli</taxon>
        <taxon>Bacillales</taxon>
        <taxon>Paenibacillaceae</taxon>
        <taxon>Paenibacillus</taxon>
    </lineage>
</organism>
<protein>
    <submittedName>
        <fullName evidence="1">DUF1800 family protein</fullName>
    </submittedName>
</protein>
<dbReference type="AlphaFoldDB" id="A0A972GQ50"/>
<accession>A0A972GQ50</accession>
<keyword evidence="2" id="KW-1185">Reference proteome</keyword>
<sequence>MGIQWTEREAVHLLNRAAFTAGKNEVAASLELGKEETVRRLIAGESLTGSSEQLESLDQLLADGKELKADSISDQQTYWLYRMVHSQAPLVEKMTLFWHGHFATSYQKVREIPLILRQNELFRKQAMGNFYELVLEVGKDPAMMLFLDSSNNRKGKPNENYAREVMELFTLGIGNYTEQDIKETARAFTGWSYNKKTDEVTYNKGQHDSTVKTILGEKGNFDETSAIDVIFKQDSLPHFMASKLLKFFAAAEPSKEWIDLVADDFAKSGNIGEVLSKLFLSDAFYQSDLQGSLIKTPIEYVVGILKSLDIPLSKGFTQAARKMGQELFLPPDVAGWRGGDTWLMTTSLLSRYQFAESVSKRLNSKVLGGTDFTLGSQAKPEDWVLQFSKNAGIWFLGEQTVKILSKFAEDTFIYSTQKTNGMKGLLQLIMVSPEAQMK</sequence>
<name>A0A972GQ50_9BACL</name>
<dbReference type="RefSeq" id="WP_171650351.1">
    <property type="nucleotide sequence ID" value="NZ_WHOD01000013.1"/>
</dbReference>
<reference evidence="1" key="1">
    <citation type="submission" date="2019-10" db="EMBL/GenBank/DDBJ databases">
        <title>Description of Paenibacillus glebae sp. nov.</title>
        <authorList>
            <person name="Carlier A."/>
            <person name="Qi S."/>
        </authorList>
    </citation>
    <scope>NUCLEOTIDE SEQUENCE</scope>
    <source>
        <strain evidence="1">LMG 31456</strain>
    </source>
</reference>